<name>A0A382K7L3_9ZZZZ</name>
<feature type="compositionally biased region" description="Acidic residues" evidence="2">
    <location>
        <begin position="79"/>
        <end position="88"/>
    </location>
</feature>
<keyword evidence="1" id="KW-0175">Coiled coil</keyword>
<protein>
    <submittedName>
        <fullName evidence="3">Uncharacterized protein</fullName>
    </submittedName>
</protein>
<gene>
    <name evidence="3" type="ORF">METZ01_LOCUS272226</name>
</gene>
<dbReference type="AlphaFoldDB" id="A0A382K7L3"/>
<evidence type="ECO:0000256" key="2">
    <source>
        <dbReference type="SAM" id="MobiDB-lite"/>
    </source>
</evidence>
<dbReference type="EMBL" id="UINC01078366">
    <property type="protein sequence ID" value="SVC19372.1"/>
    <property type="molecule type" value="Genomic_DNA"/>
</dbReference>
<evidence type="ECO:0000256" key="1">
    <source>
        <dbReference type="SAM" id="Coils"/>
    </source>
</evidence>
<sequence>MSIDFSKKEDREGYLNAKLDDLLDGINSSYGQSLLDELMVRLETTIDDFNKEVDDLMDSLKKSSDEKEKLMMQIKANEPDELQDETASSDDTVTEERDLSEWEKRLEGMK</sequence>
<accession>A0A382K7L3</accession>
<proteinExistence type="predicted"/>
<feature type="coiled-coil region" evidence="1">
    <location>
        <begin position="39"/>
        <end position="73"/>
    </location>
</feature>
<evidence type="ECO:0000313" key="3">
    <source>
        <dbReference type="EMBL" id="SVC19372.1"/>
    </source>
</evidence>
<reference evidence="3" key="1">
    <citation type="submission" date="2018-05" db="EMBL/GenBank/DDBJ databases">
        <authorList>
            <person name="Lanie J.A."/>
            <person name="Ng W.-L."/>
            <person name="Kazmierczak K.M."/>
            <person name="Andrzejewski T.M."/>
            <person name="Davidsen T.M."/>
            <person name="Wayne K.J."/>
            <person name="Tettelin H."/>
            <person name="Glass J.I."/>
            <person name="Rusch D."/>
            <person name="Podicherti R."/>
            <person name="Tsui H.-C.T."/>
            <person name="Winkler M.E."/>
        </authorList>
    </citation>
    <scope>NUCLEOTIDE SEQUENCE</scope>
</reference>
<feature type="region of interest" description="Disordered" evidence="2">
    <location>
        <begin position="75"/>
        <end position="110"/>
    </location>
</feature>
<organism evidence="3">
    <name type="scientific">marine metagenome</name>
    <dbReference type="NCBI Taxonomy" id="408172"/>
    <lineage>
        <taxon>unclassified sequences</taxon>
        <taxon>metagenomes</taxon>
        <taxon>ecological metagenomes</taxon>
    </lineage>
</organism>
<feature type="compositionally biased region" description="Basic and acidic residues" evidence="2">
    <location>
        <begin position="94"/>
        <end position="110"/>
    </location>
</feature>